<comment type="caution">
    <text evidence="1">The sequence shown here is derived from an EMBL/GenBank/DDBJ whole genome shotgun (WGS) entry which is preliminary data.</text>
</comment>
<evidence type="ECO:0000313" key="1">
    <source>
        <dbReference type="EMBL" id="PRY57537.1"/>
    </source>
</evidence>
<dbReference type="RefSeq" id="WP_170070206.1">
    <property type="nucleotide sequence ID" value="NZ_PVTI01000015.1"/>
</dbReference>
<dbReference type="EMBL" id="PVTI01000015">
    <property type="protein sequence ID" value="PRY57537.1"/>
    <property type="molecule type" value="Genomic_DNA"/>
</dbReference>
<evidence type="ECO:0000313" key="2">
    <source>
        <dbReference type="Proteomes" id="UP000237822"/>
    </source>
</evidence>
<proteinExistence type="predicted"/>
<dbReference type="Proteomes" id="UP000237822">
    <property type="component" value="Unassembled WGS sequence"/>
</dbReference>
<accession>A0A2T0UI73</accession>
<name>A0A2T0UI73_9MICO</name>
<protein>
    <submittedName>
        <fullName evidence="1">Uncharacterized protein</fullName>
    </submittedName>
</protein>
<dbReference type="AlphaFoldDB" id="A0A2T0UI73"/>
<sequence length="55" mass="5863">MWWIVLGIVVLIAVTAWWLGRRGSTGVSGSPSTDTVESAIARGQAVRDKHWGGGI</sequence>
<keyword evidence="2" id="KW-1185">Reference proteome</keyword>
<reference evidence="1 2" key="1">
    <citation type="submission" date="2018-03" db="EMBL/GenBank/DDBJ databases">
        <title>Genomic Encyclopedia of Archaeal and Bacterial Type Strains, Phase II (KMG-II): from individual species to whole genera.</title>
        <authorList>
            <person name="Goeker M."/>
        </authorList>
    </citation>
    <scope>NUCLEOTIDE SEQUENCE [LARGE SCALE GENOMIC DNA]</scope>
    <source>
        <strain evidence="1 2">ATCC BAA-1496</strain>
    </source>
</reference>
<gene>
    <name evidence="1" type="ORF">BCF74_11551</name>
</gene>
<organism evidence="1 2">
    <name type="scientific">Knoellia remsis</name>
    <dbReference type="NCBI Taxonomy" id="407159"/>
    <lineage>
        <taxon>Bacteria</taxon>
        <taxon>Bacillati</taxon>
        <taxon>Actinomycetota</taxon>
        <taxon>Actinomycetes</taxon>
        <taxon>Micrococcales</taxon>
        <taxon>Intrasporangiaceae</taxon>
        <taxon>Knoellia</taxon>
    </lineage>
</organism>